<keyword evidence="3 5" id="KW-0808">Transferase</keyword>
<evidence type="ECO:0000313" key="5">
    <source>
        <dbReference type="EMBL" id="MEE3715444.1"/>
    </source>
</evidence>
<protein>
    <submittedName>
        <fullName evidence="5">Glycosyltransferase</fullName>
        <ecNumber evidence="5">2.4.-.-</ecNumber>
    </submittedName>
</protein>
<comment type="caution">
    <text evidence="5">The sequence shown here is derived from an EMBL/GenBank/DDBJ whole genome shotgun (WGS) entry which is preliminary data.</text>
</comment>
<name>A0AAW9PUU0_9CYAN</name>
<evidence type="ECO:0000259" key="4">
    <source>
        <dbReference type="Pfam" id="PF00535"/>
    </source>
</evidence>
<dbReference type="InterPro" id="IPR001173">
    <property type="entry name" value="Glyco_trans_2-like"/>
</dbReference>
<evidence type="ECO:0000313" key="6">
    <source>
        <dbReference type="Proteomes" id="UP001333818"/>
    </source>
</evidence>
<dbReference type="SUPFAM" id="SSF53448">
    <property type="entry name" value="Nucleotide-diphospho-sugar transferases"/>
    <property type="match status" value="1"/>
</dbReference>
<evidence type="ECO:0000256" key="3">
    <source>
        <dbReference type="ARBA" id="ARBA00022679"/>
    </source>
</evidence>
<dbReference type="Gene3D" id="3.90.550.10">
    <property type="entry name" value="Spore Coat Polysaccharide Biosynthesis Protein SpsA, Chain A"/>
    <property type="match status" value="1"/>
</dbReference>
<dbReference type="EC" id="2.4.-.-" evidence="5"/>
<dbReference type="RefSeq" id="WP_330481866.1">
    <property type="nucleotide sequence ID" value="NZ_JAZBJZ010000003.1"/>
</dbReference>
<comment type="similarity">
    <text evidence="1">Belongs to the glycosyltransferase 2 family.</text>
</comment>
<dbReference type="GO" id="GO:0016757">
    <property type="term" value="F:glycosyltransferase activity"/>
    <property type="evidence" value="ECO:0007669"/>
    <property type="project" value="UniProtKB-KW"/>
</dbReference>
<feature type="domain" description="Glycosyltransferase 2-like" evidence="4">
    <location>
        <begin position="4"/>
        <end position="164"/>
    </location>
</feature>
<evidence type="ECO:0000256" key="1">
    <source>
        <dbReference type="ARBA" id="ARBA00006739"/>
    </source>
</evidence>
<dbReference type="EMBL" id="JAZBJZ010000003">
    <property type="protein sequence ID" value="MEE3715444.1"/>
    <property type="molecule type" value="Genomic_DNA"/>
</dbReference>
<gene>
    <name evidence="5" type="ORF">V2H45_01645</name>
</gene>
<keyword evidence="6" id="KW-1185">Reference proteome</keyword>
<dbReference type="PANTHER" id="PTHR43685:SF5">
    <property type="entry name" value="GLYCOSYLTRANSFERASE EPSE-RELATED"/>
    <property type="match status" value="1"/>
</dbReference>
<keyword evidence="2 5" id="KW-0328">Glycosyltransferase</keyword>
<accession>A0AAW9PUU0</accession>
<dbReference type="InterPro" id="IPR050834">
    <property type="entry name" value="Glycosyltransf_2"/>
</dbReference>
<dbReference type="InterPro" id="IPR029044">
    <property type="entry name" value="Nucleotide-diphossugar_trans"/>
</dbReference>
<dbReference type="PANTHER" id="PTHR43685">
    <property type="entry name" value="GLYCOSYLTRANSFERASE"/>
    <property type="match status" value="1"/>
</dbReference>
<dbReference type="Proteomes" id="UP001333818">
    <property type="component" value="Unassembled WGS sequence"/>
</dbReference>
<evidence type="ECO:0000256" key="2">
    <source>
        <dbReference type="ARBA" id="ARBA00022676"/>
    </source>
</evidence>
<dbReference type="AlphaFoldDB" id="A0AAW9PUU0"/>
<sequence length="314" mass="36081">MSVTVLMPVYNAGPYLHQAIASILQQSYQDFELLIVNDASTDRSGDIIQEYAKADLRITFISHDRNMGLAATLNEGLSLARYDLVARMDQDDEALPSRLAVQLDYMQSHPEVFVAGSFVYHMAASQSSDRLVQLPITYEQIRATLPRENCIYHPSVIMRRQKILDLGGYRAQFKNAEDYDLWLRVSKNYPLVNIPQPLLRYRFSVGGMTLSRKWEQLFYVCLAQVAHQHESATLEEIQEQAREKHHQINKLDFLRTVAKGTVDELVSLQLWQEARQIATNFAPDIGSIFAYKLKLYIAVTYLRRYLSQDLSAKK</sequence>
<dbReference type="Pfam" id="PF00535">
    <property type="entry name" value="Glycos_transf_2"/>
    <property type="match status" value="1"/>
</dbReference>
<proteinExistence type="inferred from homology"/>
<reference evidence="5" key="1">
    <citation type="submission" date="2024-01" db="EMBL/GenBank/DDBJ databases">
        <title>Bank of Algae and Cyanobacteria of the Azores (BACA) strain genomes.</title>
        <authorList>
            <person name="Luz R."/>
            <person name="Cordeiro R."/>
            <person name="Fonseca A."/>
            <person name="Goncalves V."/>
        </authorList>
    </citation>
    <scope>NUCLEOTIDE SEQUENCE</scope>
    <source>
        <strain evidence="5">BACA0141</strain>
    </source>
</reference>
<organism evidence="5 6">
    <name type="scientific">Tumidithrix elongata BACA0141</name>
    <dbReference type="NCBI Taxonomy" id="2716417"/>
    <lineage>
        <taxon>Bacteria</taxon>
        <taxon>Bacillati</taxon>
        <taxon>Cyanobacteriota</taxon>
        <taxon>Cyanophyceae</taxon>
        <taxon>Pseudanabaenales</taxon>
        <taxon>Pseudanabaenaceae</taxon>
        <taxon>Tumidithrix</taxon>
        <taxon>Tumidithrix elongata</taxon>
    </lineage>
</organism>